<reference evidence="2 3" key="2">
    <citation type="journal article" date="2017" name="Nature">
        <title>The Apostasia genome and the evolution of orchids.</title>
        <authorList>
            <person name="Zhang G.Q."/>
            <person name="Liu K.W."/>
            <person name="Li Z."/>
            <person name="Lohaus R."/>
            <person name="Hsiao Y.Y."/>
            <person name="Niu S.C."/>
            <person name="Wang J.Y."/>
            <person name="Lin Y.C."/>
            <person name="Xu Q."/>
            <person name="Chen L.J."/>
            <person name="Yoshida K."/>
            <person name="Fujiwara S."/>
            <person name="Wang Z.W."/>
            <person name="Zhang Y.Q."/>
            <person name="Mitsuda N."/>
            <person name="Wang M."/>
            <person name="Liu G.H."/>
            <person name="Pecoraro L."/>
            <person name="Huang H.X."/>
            <person name="Xiao X.J."/>
            <person name="Lin M."/>
            <person name="Wu X.Y."/>
            <person name="Wu W.L."/>
            <person name="Chen Y.Y."/>
            <person name="Chang S.B."/>
            <person name="Sakamoto S."/>
            <person name="Ohme-Takagi M."/>
            <person name="Yagi M."/>
            <person name="Zeng S.J."/>
            <person name="Shen C.Y."/>
            <person name="Yeh C.M."/>
            <person name="Luo Y.B."/>
            <person name="Tsai W.C."/>
            <person name="Van de Peer Y."/>
            <person name="Liu Z.J."/>
        </authorList>
    </citation>
    <scope>NUCLEOTIDE SEQUENCE [LARGE SCALE GENOMIC DNA]</scope>
    <source>
        <tissue evidence="2">The whole plant</tissue>
    </source>
</reference>
<evidence type="ECO:0000313" key="2">
    <source>
        <dbReference type="EMBL" id="PKU66223.1"/>
    </source>
</evidence>
<dbReference type="EMBL" id="KZ503291">
    <property type="protein sequence ID" value="PKU66223.1"/>
    <property type="molecule type" value="Genomic_DNA"/>
</dbReference>
<dbReference type="PANTHER" id="PTHR35492">
    <property type="entry name" value="TRANSDUCIN/WD40 REPEAT-LIKE SUPERFAMILY PROTEIN"/>
    <property type="match status" value="1"/>
</dbReference>
<evidence type="ECO:0000313" key="3">
    <source>
        <dbReference type="Proteomes" id="UP000233837"/>
    </source>
</evidence>
<keyword evidence="3" id="KW-1185">Reference proteome</keyword>
<protein>
    <submittedName>
        <fullName evidence="2">Uncharacterized protein</fullName>
    </submittedName>
</protein>
<dbReference type="AlphaFoldDB" id="A0A2I0VS44"/>
<feature type="compositionally biased region" description="Polar residues" evidence="1">
    <location>
        <begin position="54"/>
        <end position="63"/>
    </location>
</feature>
<feature type="compositionally biased region" description="Polar residues" evidence="1">
    <location>
        <begin position="93"/>
        <end position="106"/>
    </location>
</feature>
<name>A0A2I0VS44_9ASPA</name>
<organism evidence="2 3">
    <name type="scientific">Dendrobium catenatum</name>
    <dbReference type="NCBI Taxonomy" id="906689"/>
    <lineage>
        <taxon>Eukaryota</taxon>
        <taxon>Viridiplantae</taxon>
        <taxon>Streptophyta</taxon>
        <taxon>Embryophyta</taxon>
        <taxon>Tracheophyta</taxon>
        <taxon>Spermatophyta</taxon>
        <taxon>Magnoliopsida</taxon>
        <taxon>Liliopsida</taxon>
        <taxon>Asparagales</taxon>
        <taxon>Orchidaceae</taxon>
        <taxon>Epidendroideae</taxon>
        <taxon>Malaxideae</taxon>
        <taxon>Dendrobiinae</taxon>
        <taxon>Dendrobium</taxon>
    </lineage>
</organism>
<proteinExistence type="predicted"/>
<dbReference type="InterPro" id="IPR045289">
    <property type="entry name" value="At4g14310-like"/>
</dbReference>
<dbReference type="PANTHER" id="PTHR35492:SF1">
    <property type="entry name" value="TRANSDUCIN_WD40 REPEAT-LIKE SUPERFAMILY PROTEIN"/>
    <property type="match status" value="1"/>
</dbReference>
<accession>A0A2I0VS44</accession>
<sequence length="244" mass="26287">MSSRLKERGREGGKIIASNFQTKISQDSLPRPRLISARTALVDHKENPRPISTGRPSMASSARNGKPRPVSAGRATVAPKHAEKKPVNAVVRSISTGRPSMASSARNGKPRPVSAGRATVAPKHAEKKPVNAIVRSTSSLSRGKVADLHGDAITRISSFGERRSFSGFWTLDKELAAKAQLGNDALGSLKDASNRYQSNLHEKLALLEGRVQKLALEINHTKDMLDKNKSGKSGLALSDIQNNY</sequence>
<evidence type="ECO:0000256" key="1">
    <source>
        <dbReference type="SAM" id="MobiDB-lite"/>
    </source>
</evidence>
<feature type="region of interest" description="Disordered" evidence="1">
    <location>
        <begin position="39"/>
        <end position="128"/>
    </location>
</feature>
<gene>
    <name evidence="2" type="ORF">MA16_Dca009597</name>
</gene>
<dbReference type="Proteomes" id="UP000233837">
    <property type="component" value="Unassembled WGS sequence"/>
</dbReference>
<reference evidence="2 3" key="1">
    <citation type="journal article" date="2016" name="Sci. Rep.">
        <title>The Dendrobium catenatum Lindl. genome sequence provides insights into polysaccharide synthase, floral development and adaptive evolution.</title>
        <authorList>
            <person name="Zhang G.Q."/>
            <person name="Xu Q."/>
            <person name="Bian C."/>
            <person name="Tsai W.C."/>
            <person name="Yeh C.M."/>
            <person name="Liu K.W."/>
            <person name="Yoshida K."/>
            <person name="Zhang L.S."/>
            <person name="Chang S.B."/>
            <person name="Chen F."/>
            <person name="Shi Y."/>
            <person name="Su Y.Y."/>
            <person name="Zhang Y.Q."/>
            <person name="Chen L.J."/>
            <person name="Yin Y."/>
            <person name="Lin M."/>
            <person name="Huang H."/>
            <person name="Deng H."/>
            <person name="Wang Z.W."/>
            <person name="Zhu S.L."/>
            <person name="Zhao X."/>
            <person name="Deng C."/>
            <person name="Niu S.C."/>
            <person name="Huang J."/>
            <person name="Wang M."/>
            <person name="Liu G.H."/>
            <person name="Yang H.J."/>
            <person name="Xiao X.J."/>
            <person name="Hsiao Y.Y."/>
            <person name="Wu W.L."/>
            <person name="Chen Y.Y."/>
            <person name="Mitsuda N."/>
            <person name="Ohme-Takagi M."/>
            <person name="Luo Y.B."/>
            <person name="Van de Peer Y."/>
            <person name="Liu Z.J."/>
        </authorList>
    </citation>
    <scope>NUCLEOTIDE SEQUENCE [LARGE SCALE GENOMIC DNA]</scope>
    <source>
        <tissue evidence="2">The whole plant</tissue>
    </source>
</reference>